<feature type="transmembrane region" description="Helical" evidence="6">
    <location>
        <begin position="75"/>
        <end position="98"/>
    </location>
</feature>
<comment type="caution">
    <text evidence="8">The sequence shown here is derived from an EMBL/GenBank/DDBJ whole genome shotgun (WGS) entry which is preliminary data.</text>
</comment>
<gene>
    <name evidence="8" type="ORF">JOF56_010221</name>
</gene>
<evidence type="ECO:0000256" key="4">
    <source>
        <dbReference type="ARBA" id="ARBA00023136"/>
    </source>
</evidence>
<dbReference type="InterPro" id="IPR010445">
    <property type="entry name" value="LapA_dom"/>
</dbReference>
<keyword evidence="4 6" id="KW-0472">Membrane</keyword>
<feature type="region of interest" description="Disordered" evidence="5">
    <location>
        <begin position="1"/>
        <end position="27"/>
    </location>
</feature>
<evidence type="ECO:0000259" key="7">
    <source>
        <dbReference type="Pfam" id="PF06305"/>
    </source>
</evidence>
<evidence type="ECO:0000256" key="2">
    <source>
        <dbReference type="ARBA" id="ARBA00022692"/>
    </source>
</evidence>
<reference evidence="8 9" key="1">
    <citation type="submission" date="2021-03" db="EMBL/GenBank/DDBJ databases">
        <title>Sequencing the genomes of 1000 actinobacteria strains.</title>
        <authorList>
            <person name="Klenk H.-P."/>
        </authorList>
    </citation>
    <scope>NUCLEOTIDE SEQUENCE [LARGE SCALE GENOMIC DNA]</scope>
    <source>
        <strain evidence="8 9">DSM 46670</strain>
    </source>
</reference>
<keyword evidence="9" id="KW-1185">Reference proteome</keyword>
<dbReference type="RefSeq" id="WP_209646533.1">
    <property type="nucleotide sequence ID" value="NZ_JAGINW010000001.1"/>
</dbReference>
<protein>
    <submittedName>
        <fullName evidence="8">Integral membrane protein</fullName>
    </submittedName>
</protein>
<sequence>MTSQPHESPPTDEIPVAEPPPAPGVSPIKRTRISGTWIAVIVAAVLMIFLLVFILENLTTVTVGFLGMEGNLPLGVALLFAAISGALLVALVGGARILQIRHRVRRSDKG</sequence>
<accession>A0ABS4TZJ6</accession>
<evidence type="ECO:0000256" key="1">
    <source>
        <dbReference type="ARBA" id="ARBA00022475"/>
    </source>
</evidence>
<keyword evidence="3 6" id="KW-1133">Transmembrane helix</keyword>
<dbReference type="EMBL" id="JAGINW010000001">
    <property type="protein sequence ID" value="MBP2329836.1"/>
    <property type="molecule type" value="Genomic_DNA"/>
</dbReference>
<evidence type="ECO:0000256" key="3">
    <source>
        <dbReference type="ARBA" id="ARBA00022989"/>
    </source>
</evidence>
<feature type="domain" description="Lipopolysaccharide assembly protein A" evidence="7">
    <location>
        <begin position="57"/>
        <end position="109"/>
    </location>
</feature>
<proteinExistence type="predicted"/>
<organism evidence="8 9">
    <name type="scientific">Kibdelosporangium banguiense</name>
    <dbReference type="NCBI Taxonomy" id="1365924"/>
    <lineage>
        <taxon>Bacteria</taxon>
        <taxon>Bacillati</taxon>
        <taxon>Actinomycetota</taxon>
        <taxon>Actinomycetes</taxon>
        <taxon>Pseudonocardiales</taxon>
        <taxon>Pseudonocardiaceae</taxon>
        <taxon>Kibdelosporangium</taxon>
    </lineage>
</organism>
<keyword evidence="2 6" id="KW-0812">Transmembrane</keyword>
<evidence type="ECO:0000256" key="6">
    <source>
        <dbReference type="SAM" id="Phobius"/>
    </source>
</evidence>
<dbReference type="Pfam" id="PF06305">
    <property type="entry name" value="LapA_dom"/>
    <property type="match status" value="1"/>
</dbReference>
<feature type="transmembrane region" description="Helical" evidence="6">
    <location>
        <begin position="36"/>
        <end position="55"/>
    </location>
</feature>
<evidence type="ECO:0000313" key="8">
    <source>
        <dbReference type="EMBL" id="MBP2329836.1"/>
    </source>
</evidence>
<evidence type="ECO:0000256" key="5">
    <source>
        <dbReference type="SAM" id="MobiDB-lite"/>
    </source>
</evidence>
<keyword evidence="1" id="KW-1003">Cell membrane</keyword>
<dbReference type="Proteomes" id="UP001519332">
    <property type="component" value="Unassembled WGS sequence"/>
</dbReference>
<name>A0ABS4TZJ6_9PSEU</name>
<evidence type="ECO:0000313" key="9">
    <source>
        <dbReference type="Proteomes" id="UP001519332"/>
    </source>
</evidence>